<feature type="region of interest" description="Disordered" evidence="1">
    <location>
        <begin position="1"/>
        <end position="24"/>
    </location>
</feature>
<feature type="region of interest" description="Disordered" evidence="1">
    <location>
        <begin position="378"/>
        <end position="553"/>
    </location>
</feature>
<feature type="region of interest" description="Disordered" evidence="1">
    <location>
        <begin position="51"/>
        <end position="193"/>
    </location>
</feature>
<dbReference type="Proteomes" id="UP000237144">
    <property type="component" value="Unassembled WGS sequence"/>
</dbReference>
<accession>A0A2S5BDR8</accession>
<dbReference type="EMBL" id="PJQD01000020">
    <property type="protein sequence ID" value="POY74926.1"/>
    <property type="molecule type" value="Genomic_DNA"/>
</dbReference>
<evidence type="ECO:0000313" key="3">
    <source>
        <dbReference type="Proteomes" id="UP000237144"/>
    </source>
</evidence>
<proteinExistence type="predicted"/>
<organism evidence="2 3">
    <name type="scientific">Rhodotorula taiwanensis</name>
    <dbReference type="NCBI Taxonomy" id="741276"/>
    <lineage>
        <taxon>Eukaryota</taxon>
        <taxon>Fungi</taxon>
        <taxon>Dikarya</taxon>
        <taxon>Basidiomycota</taxon>
        <taxon>Pucciniomycotina</taxon>
        <taxon>Microbotryomycetes</taxon>
        <taxon>Sporidiobolales</taxon>
        <taxon>Sporidiobolaceae</taxon>
        <taxon>Rhodotorula</taxon>
    </lineage>
</organism>
<sequence>MYDPIRPYATPSPTPSNASTDAQPRTIRRLKWLPAELEEVYSVGCTLPSVASGSGSANGSQAEWDHARRSGAFKSGAGERSVTALRNKFAQLRKEKSAQVGQGVAAPPSSSASAAASAAKIGSATAHAAGGGDDDEYIPSEPPMPFAPPSSGHGPAAAAATQGARPLRPRSAVPRRARKKADSASGSGSELVVEEEPFNVTRLFVVPAPQREGPAPVAHAPPPVRRQEPAASRRLDEGVEWSAAEDAALLASVCTLPSGMIASSSPPSVTRPVPPTAESTSASGTSRIPAAAGETALAHDVVGWSLLREIVSRTYEILENDVPFSRTPEEVEARWENRWKQDWSSGWNPLTTSLFVSALVKASVELSQIGLKPEAVLRRQQTSTTHPSAPLSARKTGVPKKEDEKAIPAMTVSASLALSPPPTPAAASKVSDSGSAGPLPTSATSADPRLRARAQAQMRRLPELESSRASSPPSLVPSSVDLPRPAAVPAIAPSGRAAPPFPVRKTPTPDPLWLTRPPASVSTLPASTRRLPLPSSNTPIDPIAEESTSERPTVWMSTPASGAEQVDPPEIADSGIGIGLGIDFGDDAHGRLSNLPDQSQPASTALSARSEQDCPSTAPPEESDCVAQSSPPAAASQGTEEDEIKLVPVLSKHEHVEQLALQHTVSPKPTPAAAAPPTLSTHRLSAESSSWYSRTNICKPFSDLQSRAHVQLVPKPMAPFEYSRESPATAAANCAEAPAPPVSVKATSEPYKPFSGLTPSPPRMPSVPAPRSESTGLNGTPTRLLPLVLDEMLVHTPGRSSESTSLPAVSTWYEEPSAAEDRATCGTKRSSPEAEEIWPAARRAFNPDRIGKGENVMLSPLVTMSLPFDEPNPEQEEQSYRFEYQQYLDRHLASDLGGTMATPLDWAIAAGWPMADPPRETTPEENDTLFGAWQPSEQMRGSDFASSANL</sequence>
<feature type="region of interest" description="Disordered" evidence="1">
    <location>
        <begin position="913"/>
        <end position="950"/>
    </location>
</feature>
<dbReference type="AlphaFoldDB" id="A0A2S5BDR8"/>
<protein>
    <submittedName>
        <fullName evidence="2">Uncharacterized protein</fullName>
    </submittedName>
</protein>
<evidence type="ECO:0000313" key="2">
    <source>
        <dbReference type="EMBL" id="POY74926.1"/>
    </source>
</evidence>
<feature type="compositionally biased region" description="Pro residues" evidence="1">
    <location>
        <begin position="759"/>
        <end position="768"/>
    </location>
</feature>
<feature type="compositionally biased region" description="Low complexity" evidence="1">
    <location>
        <begin position="467"/>
        <end position="485"/>
    </location>
</feature>
<feature type="region of interest" description="Disordered" evidence="1">
    <location>
        <begin position="559"/>
        <end position="578"/>
    </location>
</feature>
<feature type="compositionally biased region" description="Polar residues" evidence="1">
    <location>
        <begin position="595"/>
        <end position="615"/>
    </location>
</feature>
<evidence type="ECO:0000256" key="1">
    <source>
        <dbReference type="SAM" id="MobiDB-lite"/>
    </source>
</evidence>
<feature type="region of interest" description="Disordered" evidence="1">
    <location>
        <begin position="797"/>
        <end position="835"/>
    </location>
</feature>
<feature type="compositionally biased region" description="Polar residues" evidence="1">
    <location>
        <begin position="935"/>
        <end position="950"/>
    </location>
</feature>
<feature type="region of interest" description="Disordered" evidence="1">
    <location>
        <begin position="589"/>
        <end position="641"/>
    </location>
</feature>
<feature type="compositionally biased region" description="Polar residues" evidence="1">
    <location>
        <begin position="277"/>
        <end position="286"/>
    </location>
</feature>
<comment type="caution">
    <text evidence="2">The sequence shown here is derived from an EMBL/GenBank/DDBJ whole genome shotgun (WGS) entry which is preliminary data.</text>
</comment>
<feature type="region of interest" description="Disordered" evidence="1">
    <location>
        <begin position="750"/>
        <end position="782"/>
    </location>
</feature>
<feature type="compositionally biased region" description="Low complexity" evidence="1">
    <location>
        <begin position="149"/>
        <end position="166"/>
    </location>
</feature>
<feature type="compositionally biased region" description="Low complexity" evidence="1">
    <location>
        <begin position="51"/>
        <end position="62"/>
    </location>
</feature>
<feature type="compositionally biased region" description="Polar residues" evidence="1">
    <location>
        <begin position="798"/>
        <end position="808"/>
    </location>
</feature>
<name>A0A2S5BDR8_9BASI</name>
<reference evidence="2 3" key="1">
    <citation type="journal article" date="2018" name="Front. Microbiol.">
        <title>Prospects for Fungal Bioremediation of Acidic Radioactive Waste Sites: Characterization and Genome Sequence of Rhodotorula taiwanensis MD1149.</title>
        <authorList>
            <person name="Tkavc R."/>
            <person name="Matrosova V.Y."/>
            <person name="Grichenko O.E."/>
            <person name="Gostincar C."/>
            <person name="Volpe R.P."/>
            <person name="Klimenkova P."/>
            <person name="Gaidamakova E.K."/>
            <person name="Zhou C.E."/>
            <person name="Stewart B.J."/>
            <person name="Lyman M.G."/>
            <person name="Malfatti S.A."/>
            <person name="Rubinfeld B."/>
            <person name="Courtot M."/>
            <person name="Singh J."/>
            <person name="Dalgard C.L."/>
            <person name="Hamilton T."/>
            <person name="Frey K.G."/>
            <person name="Gunde-Cimerman N."/>
            <person name="Dugan L."/>
            <person name="Daly M.J."/>
        </authorList>
    </citation>
    <scope>NUCLEOTIDE SEQUENCE [LARGE SCALE GENOMIC DNA]</scope>
    <source>
        <strain evidence="2 3">MD1149</strain>
    </source>
</reference>
<gene>
    <name evidence="2" type="ORF">BMF94_1902</name>
</gene>
<feature type="compositionally biased region" description="Low complexity" evidence="1">
    <location>
        <begin position="105"/>
        <end position="128"/>
    </location>
</feature>
<feature type="region of interest" description="Disordered" evidence="1">
    <location>
        <begin position="263"/>
        <end position="288"/>
    </location>
</feature>
<keyword evidence="3" id="KW-1185">Reference proteome</keyword>
<feature type="compositionally biased region" description="Low complexity" evidence="1">
    <location>
        <begin position="627"/>
        <end position="637"/>
    </location>
</feature>